<dbReference type="PANTHER" id="PTHR10605">
    <property type="entry name" value="HEPARAN SULFATE SULFOTRANSFERASE"/>
    <property type="match status" value="1"/>
</dbReference>
<dbReference type="RefSeq" id="WP_076427726.1">
    <property type="nucleotide sequence ID" value="NZ_FTMP01000007.1"/>
</dbReference>
<protein>
    <submittedName>
        <fullName evidence="4">Sulfotransferase domain-containing protein</fullName>
    </submittedName>
</protein>
<dbReference type="InterPro" id="IPR027417">
    <property type="entry name" value="P-loop_NTPase"/>
</dbReference>
<evidence type="ECO:0000259" key="3">
    <source>
        <dbReference type="Pfam" id="PF00685"/>
    </source>
</evidence>
<dbReference type="PANTHER" id="PTHR10605:SF56">
    <property type="entry name" value="BIFUNCTIONAL HEPARAN SULFATE N-DEACETYLASE_N-SULFOTRANSFERASE"/>
    <property type="match status" value="1"/>
</dbReference>
<dbReference type="Proteomes" id="UP000185841">
    <property type="component" value="Unassembled WGS sequence"/>
</dbReference>
<evidence type="ECO:0000256" key="1">
    <source>
        <dbReference type="ARBA" id="ARBA00022679"/>
    </source>
</evidence>
<dbReference type="InterPro" id="IPR037359">
    <property type="entry name" value="NST/OST"/>
</dbReference>
<dbReference type="InterPro" id="IPR000863">
    <property type="entry name" value="Sulfotransferase_dom"/>
</dbReference>
<dbReference type="GO" id="GO:0008146">
    <property type="term" value="F:sulfotransferase activity"/>
    <property type="evidence" value="ECO:0007669"/>
    <property type="project" value="InterPro"/>
</dbReference>
<dbReference type="Gene3D" id="3.40.50.300">
    <property type="entry name" value="P-loop containing nucleotide triphosphate hydrolases"/>
    <property type="match status" value="1"/>
</dbReference>
<keyword evidence="2" id="KW-0325">Glycoprotein</keyword>
<dbReference type="Pfam" id="PF00685">
    <property type="entry name" value="Sulfotransfer_1"/>
    <property type="match status" value="1"/>
</dbReference>
<feature type="domain" description="Sulfotransferase" evidence="3">
    <location>
        <begin position="6"/>
        <end position="201"/>
    </location>
</feature>
<name>A0A1N6V214_AQUAC</name>
<evidence type="ECO:0000313" key="4">
    <source>
        <dbReference type="EMBL" id="SIQ71904.1"/>
    </source>
</evidence>
<dbReference type="EMBL" id="FTMP01000007">
    <property type="protein sequence ID" value="SIQ71904.1"/>
    <property type="molecule type" value="Genomic_DNA"/>
</dbReference>
<gene>
    <name evidence="4" type="ORF">SAMN05878282_10776</name>
</gene>
<proteinExistence type="predicted"/>
<reference evidence="4 5" key="1">
    <citation type="submission" date="2017-01" db="EMBL/GenBank/DDBJ databases">
        <authorList>
            <person name="Mah S.A."/>
            <person name="Swanson W.J."/>
            <person name="Moy G.W."/>
            <person name="Vacquier V.D."/>
        </authorList>
    </citation>
    <scope>NUCLEOTIDE SEQUENCE [LARGE SCALE GENOMIC DNA]</scope>
    <source>
        <strain evidence="4 5">RU36E</strain>
    </source>
</reference>
<sequence length="253" mass="28925">MTKPNLLLGAGKCGTTSLYHLLKGHPEIKVSEVKEPSFFCSYFQVVTNPVTYFELFKSDKKYRAEASHVYFSNHESAPILASLFPDAKFLVVLRNPKARAHSLFQQMRRALHADGHPLELAESFHAALELEAERFNSPAFHASCRHYFWNFMYMRSSLYDGQLARYLNLYTNDRFLVMTLAELKSEPTRIIRSISEFLHLDQNGFGDDIPCTNAAPPYSNLITPASHALMDEQFEGLTERVDKLVGRPLDWSI</sequence>
<accession>A0A1N6V214</accession>
<evidence type="ECO:0000313" key="5">
    <source>
        <dbReference type="Proteomes" id="UP000185841"/>
    </source>
</evidence>
<dbReference type="SUPFAM" id="SSF52540">
    <property type="entry name" value="P-loop containing nucleoside triphosphate hydrolases"/>
    <property type="match status" value="1"/>
</dbReference>
<evidence type="ECO:0000256" key="2">
    <source>
        <dbReference type="ARBA" id="ARBA00023180"/>
    </source>
</evidence>
<keyword evidence="1 4" id="KW-0808">Transferase</keyword>
<dbReference type="AlphaFoldDB" id="A0A1N6V214"/>
<organism evidence="4 5">
    <name type="scientific">Aquipseudomonas alcaligenes</name>
    <name type="common">Pseudomonas alcaligenes</name>
    <dbReference type="NCBI Taxonomy" id="43263"/>
    <lineage>
        <taxon>Bacteria</taxon>
        <taxon>Pseudomonadati</taxon>
        <taxon>Pseudomonadota</taxon>
        <taxon>Gammaproteobacteria</taxon>
        <taxon>Pseudomonadales</taxon>
        <taxon>Pseudomonadaceae</taxon>
        <taxon>Aquipseudomonas</taxon>
    </lineage>
</organism>